<dbReference type="PANTHER" id="PTHR24411">
    <property type="entry name" value="NUCLEAR FACTOR ERYTHROID 2-RELATED FACTOR"/>
    <property type="match status" value="1"/>
</dbReference>
<dbReference type="GO" id="GO:0000981">
    <property type="term" value="F:DNA-binding transcription factor activity, RNA polymerase II-specific"/>
    <property type="evidence" value="ECO:0007669"/>
    <property type="project" value="TreeGrafter"/>
</dbReference>
<feature type="region of interest" description="Disordered" evidence="26">
    <location>
        <begin position="422"/>
        <end position="441"/>
    </location>
</feature>
<evidence type="ECO:0000256" key="12">
    <source>
        <dbReference type="ARBA" id="ARBA00023015"/>
    </source>
</evidence>
<dbReference type="PROSITE" id="PS50217">
    <property type="entry name" value="BZIP"/>
    <property type="match status" value="1"/>
</dbReference>
<evidence type="ECO:0000313" key="29">
    <source>
        <dbReference type="Proteomes" id="UP000265020"/>
    </source>
</evidence>
<evidence type="ECO:0000256" key="23">
    <source>
        <dbReference type="ARBA" id="ARBA00030985"/>
    </source>
</evidence>
<dbReference type="InterPro" id="IPR004827">
    <property type="entry name" value="bZIP"/>
</dbReference>
<feature type="compositionally biased region" description="Low complexity" evidence="26">
    <location>
        <begin position="185"/>
        <end position="194"/>
    </location>
</feature>
<evidence type="ECO:0000256" key="5">
    <source>
        <dbReference type="ARBA" id="ARBA00020485"/>
    </source>
</evidence>
<keyword evidence="10" id="KW-0735">Signal-anchor</keyword>
<evidence type="ECO:0000256" key="13">
    <source>
        <dbReference type="ARBA" id="ARBA00023098"/>
    </source>
</evidence>
<evidence type="ECO:0000256" key="19">
    <source>
        <dbReference type="ARBA" id="ARBA00023166"/>
    </source>
</evidence>
<keyword evidence="20" id="KW-0325">Glycoprotein</keyword>
<reference evidence="28" key="1">
    <citation type="submission" date="2025-08" db="UniProtKB">
        <authorList>
            <consortium name="Ensembl"/>
        </authorList>
    </citation>
    <scope>IDENTIFICATION</scope>
</reference>
<keyword evidence="29" id="KW-1185">Reference proteome</keyword>
<evidence type="ECO:0000256" key="17">
    <source>
        <dbReference type="ARBA" id="ARBA00023159"/>
    </source>
</evidence>
<evidence type="ECO:0000259" key="27">
    <source>
        <dbReference type="PROSITE" id="PS50217"/>
    </source>
</evidence>
<keyword evidence="7" id="KW-0153">Cholesterol metabolism</keyword>
<evidence type="ECO:0000256" key="8">
    <source>
        <dbReference type="ARBA" id="ARBA00022692"/>
    </source>
</evidence>
<evidence type="ECO:0000256" key="3">
    <source>
        <dbReference type="ARBA" id="ARBA00004648"/>
    </source>
</evidence>
<dbReference type="GO" id="GO:0005634">
    <property type="term" value="C:nucleus"/>
    <property type="evidence" value="ECO:0007669"/>
    <property type="project" value="UniProtKB-SubCell"/>
</dbReference>
<organism evidence="28 29">
    <name type="scientific">Cyprinodon variegatus</name>
    <name type="common">Sheepshead minnow</name>
    <dbReference type="NCBI Taxonomy" id="28743"/>
    <lineage>
        <taxon>Eukaryota</taxon>
        <taxon>Metazoa</taxon>
        <taxon>Chordata</taxon>
        <taxon>Craniata</taxon>
        <taxon>Vertebrata</taxon>
        <taxon>Euteleostomi</taxon>
        <taxon>Actinopterygii</taxon>
        <taxon>Neopterygii</taxon>
        <taxon>Teleostei</taxon>
        <taxon>Neoteleostei</taxon>
        <taxon>Acanthomorphata</taxon>
        <taxon>Ovalentaria</taxon>
        <taxon>Atherinomorphae</taxon>
        <taxon>Cyprinodontiformes</taxon>
        <taxon>Cyprinodontidae</taxon>
        <taxon>Cyprinodon</taxon>
    </lineage>
</organism>
<keyword evidence="9" id="KW-0256">Endoplasmic reticulum</keyword>
<feature type="domain" description="BZIP" evidence="27">
    <location>
        <begin position="325"/>
        <end position="370"/>
    </location>
</feature>
<comment type="similarity">
    <text evidence="4">Belongs to the bZIP family. CNC subfamily.</text>
</comment>
<evidence type="ECO:0000256" key="14">
    <source>
        <dbReference type="ARBA" id="ARBA00023121"/>
    </source>
</evidence>
<evidence type="ECO:0000256" key="26">
    <source>
        <dbReference type="SAM" id="MobiDB-lite"/>
    </source>
</evidence>
<evidence type="ECO:0000256" key="1">
    <source>
        <dbReference type="ARBA" id="ARBA00004123"/>
    </source>
</evidence>
<evidence type="ECO:0000256" key="25">
    <source>
        <dbReference type="SAM" id="Coils"/>
    </source>
</evidence>
<dbReference type="PANTHER" id="PTHR24411:SF31">
    <property type="entry name" value="ENDOPLASMIC RETICULUM MEMBRANE SENSOR NFE2L1"/>
    <property type="match status" value="1"/>
</dbReference>
<evidence type="ECO:0000256" key="21">
    <source>
        <dbReference type="ARBA" id="ARBA00023221"/>
    </source>
</evidence>
<accession>A0A3Q2E6H7</accession>
<keyword evidence="19" id="KW-1207">Sterol metabolism</keyword>
<dbReference type="SMART" id="SM00338">
    <property type="entry name" value="BRLZ"/>
    <property type="match status" value="1"/>
</dbReference>
<dbReference type="STRING" id="28743.ENSCVAP00000027801"/>
<keyword evidence="12" id="KW-0805">Transcription regulation</keyword>
<dbReference type="GO" id="GO:0000978">
    <property type="term" value="F:RNA polymerase II cis-regulatory region sequence-specific DNA binding"/>
    <property type="evidence" value="ECO:0007669"/>
    <property type="project" value="InterPro"/>
</dbReference>
<keyword evidence="15" id="KW-0238">DNA-binding</keyword>
<keyword evidence="21" id="KW-0753">Steroid metabolism</keyword>
<evidence type="ECO:0000256" key="18">
    <source>
        <dbReference type="ARBA" id="ARBA00023163"/>
    </source>
</evidence>
<keyword evidence="18" id="KW-0804">Transcription</keyword>
<dbReference type="GO" id="GO:0008289">
    <property type="term" value="F:lipid binding"/>
    <property type="evidence" value="ECO:0007669"/>
    <property type="project" value="UniProtKB-KW"/>
</dbReference>
<dbReference type="SUPFAM" id="SSF47454">
    <property type="entry name" value="A DNA-binding domain in eukaryotic transcription factors"/>
    <property type="match status" value="1"/>
</dbReference>
<keyword evidence="11" id="KW-1133">Transmembrane helix</keyword>
<keyword evidence="14" id="KW-0446">Lipid-binding</keyword>
<dbReference type="InterPro" id="IPR047167">
    <property type="entry name" value="NFE2-like"/>
</dbReference>
<dbReference type="InterPro" id="IPR008917">
    <property type="entry name" value="TF_DNA-bd_sf"/>
</dbReference>
<keyword evidence="17" id="KW-0010">Activator</keyword>
<name>A0A3Q2E6H7_CYPVA</name>
<evidence type="ECO:0000256" key="2">
    <source>
        <dbReference type="ARBA" id="ARBA00004643"/>
    </source>
</evidence>
<dbReference type="Pfam" id="PF03131">
    <property type="entry name" value="bZIP_Maf"/>
    <property type="match status" value="1"/>
</dbReference>
<feature type="coiled-coil region" evidence="25">
    <location>
        <begin position="343"/>
        <end position="370"/>
    </location>
</feature>
<keyword evidence="8" id="KW-0812">Transmembrane</keyword>
<keyword evidence="13" id="KW-0443">Lipid metabolism</keyword>
<evidence type="ECO:0000256" key="16">
    <source>
        <dbReference type="ARBA" id="ARBA00023136"/>
    </source>
</evidence>
<evidence type="ECO:0000256" key="6">
    <source>
        <dbReference type="ARBA" id="ARBA00022491"/>
    </source>
</evidence>
<feature type="compositionally biased region" description="Basic residues" evidence="26">
    <location>
        <begin position="428"/>
        <end position="441"/>
    </location>
</feature>
<evidence type="ECO:0000256" key="22">
    <source>
        <dbReference type="ARBA" id="ARBA00023242"/>
    </source>
</evidence>
<evidence type="ECO:0000256" key="24">
    <source>
        <dbReference type="ARBA" id="ARBA00031659"/>
    </source>
</evidence>
<evidence type="ECO:0000256" key="11">
    <source>
        <dbReference type="ARBA" id="ARBA00022989"/>
    </source>
</evidence>
<dbReference type="Gene3D" id="1.10.880.10">
    <property type="entry name" value="Transcription factor, Skn-1-like, DNA-binding domain"/>
    <property type="match status" value="1"/>
</dbReference>
<evidence type="ECO:0000256" key="15">
    <source>
        <dbReference type="ARBA" id="ARBA00023125"/>
    </source>
</evidence>
<dbReference type="InterPro" id="IPR004826">
    <property type="entry name" value="bZIP_Maf"/>
</dbReference>
<evidence type="ECO:0000256" key="7">
    <source>
        <dbReference type="ARBA" id="ARBA00022548"/>
    </source>
</evidence>
<dbReference type="Ensembl" id="ENSCVAT00000019192.1">
    <property type="protein sequence ID" value="ENSCVAP00000027801.1"/>
    <property type="gene ID" value="ENSCVAG00000014429.1"/>
</dbReference>
<keyword evidence="6" id="KW-0678">Repressor</keyword>
<dbReference type="GO" id="GO:0005789">
    <property type="term" value="C:endoplasmic reticulum membrane"/>
    <property type="evidence" value="ECO:0007669"/>
    <property type="project" value="UniProtKB-SubCell"/>
</dbReference>
<evidence type="ECO:0000256" key="20">
    <source>
        <dbReference type="ARBA" id="ARBA00023180"/>
    </source>
</evidence>
<keyword evidence="25" id="KW-0175">Coiled coil</keyword>
<dbReference type="GeneTree" id="ENSGT00950000182892"/>
<evidence type="ECO:0000256" key="4">
    <source>
        <dbReference type="ARBA" id="ARBA00008157"/>
    </source>
</evidence>
<proteinExistence type="inferred from homology"/>
<sequence>MLFFSLGIPDQLEQKPVLLPLTPSDELDDSSLELSALGNYSRNSWFDPPTYSHLLPQNPVEDFSKGTHANVDATAFSMELLAPDVPSFSSDLTNGYSRASERNDLNQHRGLRYIIPRQNSGFKLVFLPVGNGFLVNFNFQSACFRLKCVYSSFREVIVFYFSCLIFPDCRVETDSDSGLCLDSIHSPSSPSVSEGSEDRSDTEGLAGSELEVEVTIKQEELEDEEMGAAGGVIPVNHADHKLFQGFSWLEHVGHDYTFINSPLSSSSSPACSSRPLPGGKIWNRDEQRARALRIPFSYELIVNLPVDEFNLLLTSYPLSKEQLTLVRDIRRRGKNKVAAQNCRQRKQDVLLTLEEDLRALRRHHSQLLQENQNRLSLLQDVKNRYGLLYQEIFTKLMDAEGRPLNAKEYMLQFGPDDTVTVAPLRGNRNSKKHRDVKKRRS</sequence>
<dbReference type="PROSITE" id="PS00036">
    <property type="entry name" value="BZIP_BASIC"/>
    <property type="match status" value="1"/>
</dbReference>
<evidence type="ECO:0000313" key="28">
    <source>
        <dbReference type="Ensembl" id="ENSCVAP00000027801.1"/>
    </source>
</evidence>
<feature type="region of interest" description="Disordered" evidence="26">
    <location>
        <begin position="185"/>
        <end position="206"/>
    </location>
</feature>
<evidence type="ECO:0000256" key="9">
    <source>
        <dbReference type="ARBA" id="ARBA00022824"/>
    </source>
</evidence>
<dbReference type="AlphaFoldDB" id="A0A3Q2E6H7"/>
<evidence type="ECO:0000256" key="10">
    <source>
        <dbReference type="ARBA" id="ARBA00022968"/>
    </source>
</evidence>
<protein>
    <recommendedName>
        <fullName evidence="5">Endoplasmic reticulum membrane sensor NFE2L1</fullName>
    </recommendedName>
    <alternativeName>
        <fullName evidence="24">Nuclear factor erythroid 2-related factor 1</fullName>
    </alternativeName>
    <alternativeName>
        <fullName evidence="23">Nuclear factor, erythroid derived 2, like 1</fullName>
    </alternativeName>
</protein>
<keyword evidence="16" id="KW-0472">Membrane</keyword>
<keyword evidence="22" id="KW-0539">Nucleus</keyword>
<dbReference type="GO" id="GO:0008203">
    <property type="term" value="P:cholesterol metabolic process"/>
    <property type="evidence" value="ECO:0007669"/>
    <property type="project" value="UniProtKB-KW"/>
</dbReference>
<reference evidence="28" key="2">
    <citation type="submission" date="2025-09" db="UniProtKB">
        <authorList>
            <consortium name="Ensembl"/>
        </authorList>
    </citation>
    <scope>IDENTIFICATION</scope>
</reference>
<dbReference type="Proteomes" id="UP000265020">
    <property type="component" value="Unassembled WGS sequence"/>
</dbReference>
<comment type="subcellular location">
    <subcellularLocation>
        <location evidence="3">Endoplasmic reticulum membrane</location>
        <topology evidence="3">Single-pass type II membrane protein</topology>
    </subcellularLocation>
    <subcellularLocation>
        <location evidence="2">Endoplasmic reticulum membrane</location>
        <topology evidence="2">Single-pass type III membrane protein</topology>
    </subcellularLocation>
    <subcellularLocation>
        <location evidence="1">Nucleus</location>
    </subcellularLocation>
</comment>